<evidence type="ECO:0000313" key="18">
    <source>
        <dbReference type="EMBL" id="CAB4336600.1"/>
    </source>
</evidence>
<gene>
    <name evidence="20" type="ORF">UFOPK1762_00255</name>
    <name evidence="21" type="ORF">UFOPK1906_00710</name>
    <name evidence="22" type="ORF">UFOPK2624_00262</name>
    <name evidence="23" type="ORF">UFOPK2969_00138</name>
    <name evidence="24" type="ORF">UFOPK3010_00153</name>
    <name evidence="18" type="ORF">UFOPK3331_00630</name>
    <name evidence="25" type="ORF">UFOPK3785_00995</name>
    <name evidence="26" type="ORF">UFOPK3927_00240</name>
    <name evidence="19" type="ORF">UFOPK4201_00334</name>
    <name evidence="27" type="ORF">UFOPK4371_00896</name>
</gene>
<evidence type="ECO:0000256" key="12">
    <source>
        <dbReference type="ARBA" id="ARBA00023239"/>
    </source>
</evidence>
<dbReference type="NCBIfam" id="NF002211">
    <property type="entry name" value="PRK01103.1"/>
    <property type="match status" value="1"/>
</dbReference>
<protein>
    <submittedName>
        <fullName evidence="21">Unannotated protein</fullName>
    </submittedName>
</protein>
<dbReference type="GO" id="GO:0003684">
    <property type="term" value="F:damaged DNA binding"/>
    <property type="evidence" value="ECO:0007669"/>
    <property type="project" value="InterPro"/>
</dbReference>
<keyword evidence="13" id="KW-0511">Multifunctional enzyme</keyword>
<evidence type="ECO:0000259" key="16">
    <source>
        <dbReference type="PROSITE" id="PS51066"/>
    </source>
</evidence>
<keyword evidence="11" id="KW-0234">DNA repair</keyword>
<keyword evidence="6" id="KW-0227">DNA damage</keyword>
<comment type="catalytic activity">
    <reaction evidence="1">
        <text>Hydrolysis of DNA containing ring-opened 7-methylguanine residues, releasing 2,6-diamino-4-hydroxy-5-(N-methyl)formamidopyrimidine.</text>
        <dbReference type="EC" id="3.2.2.23"/>
    </reaction>
</comment>
<keyword evidence="8" id="KW-0378">Hydrolase</keyword>
<organism evidence="21">
    <name type="scientific">freshwater metagenome</name>
    <dbReference type="NCBI Taxonomy" id="449393"/>
    <lineage>
        <taxon>unclassified sequences</taxon>
        <taxon>metagenomes</taxon>
        <taxon>ecological metagenomes</taxon>
    </lineage>
</organism>
<evidence type="ECO:0000313" key="21">
    <source>
        <dbReference type="EMBL" id="CAB4620244.1"/>
    </source>
</evidence>
<evidence type="ECO:0000313" key="19">
    <source>
        <dbReference type="EMBL" id="CAB4370626.1"/>
    </source>
</evidence>
<evidence type="ECO:0000256" key="15">
    <source>
        <dbReference type="ARBA" id="ARBA00044632"/>
    </source>
</evidence>
<evidence type="ECO:0000256" key="7">
    <source>
        <dbReference type="ARBA" id="ARBA00022771"/>
    </source>
</evidence>
<dbReference type="GO" id="GO:0140078">
    <property type="term" value="F:class I DNA-(apurinic or apyrimidinic site) endonuclease activity"/>
    <property type="evidence" value="ECO:0007669"/>
    <property type="project" value="UniProtKB-EC"/>
</dbReference>
<comment type="similarity">
    <text evidence="3">Belongs to the FPG family.</text>
</comment>
<evidence type="ECO:0000256" key="14">
    <source>
        <dbReference type="ARBA" id="ARBA00023295"/>
    </source>
</evidence>
<dbReference type="SUPFAM" id="SSF81624">
    <property type="entry name" value="N-terminal domain of MutM-like DNA repair proteins"/>
    <property type="match status" value="1"/>
</dbReference>
<dbReference type="EMBL" id="CAEZVC010000033">
    <property type="protein sequence ID" value="CAB4620244.1"/>
    <property type="molecule type" value="Genomic_DNA"/>
</dbReference>
<comment type="catalytic activity">
    <reaction evidence="15">
        <text>2'-deoxyribonucleotide-(2'-deoxyribose 5'-phosphate)-2'-deoxyribonucleotide-DNA = a 3'-end 2'-deoxyribonucleotide-(2,3-dehydro-2,3-deoxyribose 5'-phosphate)-DNA + a 5'-end 5'-phospho-2'-deoxyribonucleoside-DNA + H(+)</text>
        <dbReference type="Rhea" id="RHEA:66592"/>
        <dbReference type="Rhea" id="RHEA-COMP:13180"/>
        <dbReference type="Rhea" id="RHEA-COMP:16897"/>
        <dbReference type="Rhea" id="RHEA-COMP:17067"/>
        <dbReference type="ChEBI" id="CHEBI:15378"/>
        <dbReference type="ChEBI" id="CHEBI:136412"/>
        <dbReference type="ChEBI" id="CHEBI:157695"/>
        <dbReference type="ChEBI" id="CHEBI:167181"/>
        <dbReference type="EC" id="4.2.99.18"/>
    </reaction>
</comment>
<feature type="domain" description="FPG-type" evidence="16">
    <location>
        <begin position="243"/>
        <end position="278"/>
    </location>
</feature>
<dbReference type="SMART" id="SM00898">
    <property type="entry name" value="Fapy_DNA_glyco"/>
    <property type="match status" value="1"/>
</dbReference>
<evidence type="ECO:0000256" key="5">
    <source>
        <dbReference type="ARBA" id="ARBA00022723"/>
    </source>
</evidence>
<dbReference type="EMBL" id="CAFBNJ010000045">
    <property type="protein sequence ID" value="CAB4953674.1"/>
    <property type="molecule type" value="Genomic_DNA"/>
</dbReference>
<evidence type="ECO:0000256" key="8">
    <source>
        <dbReference type="ARBA" id="ARBA00022801"/>
    </source>
</evidence>
<dbReference type="PANTHER" id="PTHR22993:SF9">
    <property type="entry name" value="FORMAMIDOPYRIMIDINE-DNA GLYCOSYLASE"/>
    <property type="match status" value="1"/>
</dbReference>
<keyword evidence="10" id="KW-0238">DNA-binding</keyword>
<evidence type="ECO:0000256" key="9">
    <source>
        <dbReference type="ARBA" id="ARBA00022833"/>
    </source>
</evidence>
<dbReference type="Pfam" id="PF01149">
    <property type="entry name" value="Fapy_DNA_glyco"/>
    <property type="match status" value="1"/>
</dbReference>
<evidence type="ECO:0000256" key="13">
    <source>
        <dbReference type="ARBA" id="ARBA00023268"/>
    </source>
</evidence>
<accession>A0A6J6IAB7</accession>
<dbReference type="PANTHER" id="PTHR22993">
    <property type="entry name" value="FORMAMIDOPYRIMIDINE-DNA GLYCOSYLASE"/>
    <property type="match status" value="1"/>
</dbReference>
<dbReference type="Pfam" id="PF06831">
    <property type="entry name" value="H2TH"/>
    <property type="match status" value="1"/>
</dbReference>
<evidence type="ECO:0000313" key="24">
    <source>
        <dbReference type="EMBL" id="CAB4793587.1"/>
    </source>
</evidence>
<evidence type="ECO:0000256" key="1">
    <source>
        <dbReference type="ARBA" id="ARBA00001668"/>
    </source>
</evidence>
<dbReference type="EMBL" id="CAEZTY010000005">
    <property type="protein sequence ID" value="CAB4577078.1"/>
    <property type="molecule type" value="Genomic_DNA"/>
</dbReference>
<sequence length="278" mass="31594">MPELPEVETIRRELEKEVVGRKVKTVETVGKKSIKRQTPAEFVSGLEGAKITGSQRKGKYLLMPLDNGQVLVVHLRMSGQLRRNAIKDPVEKHTHVTITFTQGGQLRFVDPRTFGEMFLATPDEITSEIEELSNLGVDPVETPMSWVDFGHLLRSKRQSLKAFLTDQSMIAGIGNIYADEILFDSGLRFDRETGSLTTQEIRRLYRSLVEILHEAIKYNGSTLGDGQYVDLFGKAGDYQSHHQVYDRDKQPCRRCRRNDIVKTKVASRSTFYCEVCQV</sequence>
<dbReference type="InterPro" id="IPR010663">
    <property type="entry name" value="Znf_FPG/IleRS"/>
</dbReference>
<dbReference type="EMBL" id="CAFAAM010000010">
    <property type="protein sequence ID" value="CAB4793587.1"/>
    <property type="molecule type" value="Genomic_DNA"/>
</dbReference>
<evidence type="ECO:0000256" key="4">
    <source>
        <dbReference type="ARBA" id="ARBA00011245"/>
    </source>
</evidence>
<dbReference type="EMBL" id="CAFBRD010000042">
    <property type="protein sequence ID" value="CAB5076985.1"/>
    <property type="molecule type" value="Genomic_DNA"/>
</dbReference>
<dbReference type="CDD" id="cd08966">
    <property type="entry name" value="EcFpg-like_N"/>
    <property type="match status" value="1"/>
</dbReference>
<comment type="cofactor">
    <cofactor evidence="2">
        <name>Zn(2+)</name>
        <dbReference type="ChEBI" id="CHEBI:29105"/>
    </cofactor>
</comment>
<dbReference type="Gene3D" id="1.10.8.50">
    <property type="match status" value="1"/>
</dbReference>
<dbReference type="InterPro" id="IPR010979">
    <property type="entry name" value="Ribosomal_uS13-like_H2TH"/>
</dbReference>
<dbReference type="Pfam" id="PF06827">
    <property type="entry name" value="zf-FPG_IleRS"/>
    <property type="match status" value="1"/>
</dbReference>
<evidence type="ECO:0000313" key="27">
    <source>
        <dbReference type="EMBL" id="CAB5076985.1"/>
    </source>
</evidence>
<comment type="subunit">
    <text evidence="4">Monomer.</text>
</comment>
<keyword evidence="5" id="KW-0479">Metal-binding</keyword>
<dbReference type="EMBL" id="CAFAAD010000006">
    <property type="protein sequence ID" value="CAB4781711.1"/>
    <property type="molecule type" value="Genomic_DNA"/>
</dbReference>
<evidence type="ECO:0000256" key="10">
    <source>
        <dbReference type="ARBA" id="ARBA00023125"/>
    </source>
</evidence>
<dbReference type="EMBL" id="CAFBOK010000016">
    <property type="protein sequence ID" value="CAB4972889.1"/>
    <property type="molecule type" value="Genomic_DNA"/>
</dbReference>
<reference evidence="21" key="1">
    <citation type="submission" date="2020-05" db="EMBL/GenBank/DDBJ databases">
        <authorList>
            <person name="Chiriac C."/>
            <person name="Salcher M."/>
            <person name="Ghai R."/>
            <person name="Kavagutti S V."/>
        </authorList>
    </citation>
    <scope>NUCLEOTIDE SEQUENCE</scope>
</reference>
<dbReference type="InterPro" id="IPR020629">
    <property type="entry name" value="FPG_Glyclase"/>
</dbReference>
<dbReference type="AlphaFoldDB" id="A0A6J6IAB7"/>
<dbReference type="SUPFAM" id="SSF46946">
    <property type="entry name" value="S13-like H2TH domain"/>
    <property type="match status" value="1"/>
</dbReference>
<dbReference type="GO" id="GO:0034039">
    <property type="term" value="F:8-oxo-7,8-dihydroguanine DNA N-glycosylase activity"/>
    <property type="evidence" value="ECO:0007669"/>
    <property type="project" value="TreeGrafter"/>
</dbReference>
<evidence type="ECO:0000256" key="11">
    <source>
        <dbReference type="ARBA" id="ARBA00023204"/>
    </source>
</evidence>
<evidence type="ECO:0000256" key="6">
    <source>
        <dbReference type="ARBA" id="ARBA00022763"/>
    </source>
</evidence>
<proteinExistence type="inferred from homology"/>
<dbReference type="EMBL" id="CAEUNJ010000009">
    <property type="protein sequence ID" value="CAB4370626.1"/>
    <property type="molecule type" value="Genomic_DNA"/>
</dbReference>
<evidence type="ECO:0000313" key="20">
    <source>
        <dbReference type="EMBL" id="CAB4577078.1"/>
    </source>
</evidence>
<keyword evidence="14" id="KW-0326">Glycosidase</keyword>
<evidence type="ECO:0000313" key="22">
    <source>
        <dbReference type="EMBL" id="CAB4696164.1"/>
    </source>
</evidence>
<keyword evidence="7" id="KW-0863">Zinc-finger</keyword>
<dbReference type="InterPro" id="IPR015886">
    <property type="entry name" value="H2TH_FPG"/>
</dbReference>
<dbReference type="InterPro" id="IPR000214">
    <property type="entry name" value="Znf_DNA_glyclase/AP_lyase"/>
</dbReference>
<evidence type="ECO:0000259" key="17">
    <source>
        <dbReference type="PROSITE" id="PS51068"/>
    </source>
</evidence>
<evidence type="ECO:0000313" key="26">
    <source>
        <dbReference type="EMBL" id="CAB4972889.1"/>
    </source>
</evidence>
<feature type="domain" description="Formamidopyrimidine-DNA glycosylase catalytic" evidence="17">
    <location>
        <begin position="2"/>
        <end position="115"/>
    </location>
</feature>
<evidence type="ECO:0000256" key="3">
    <source>
        <dbReference type="ARBA" id="ARBA00009409"/>
    </source>
</evidence>
<evidence type="ECO:0000313" key="25">
    <source>
        <dbReference type="EMBL" id="CAB4953674.1"/>
    </source>
</evidence>
<evidence type="ECO:0000256" key="2">
    <source>
        <dbReference type="ARBA" id="ARBA00001947"/>
    </source>
</evidence>
<dbReference type="SUPFAM" id="SSF57716">
    <property type="entry name" value="Glucocorticoid receptor-like (DNA-binding domain)"/>
    <property type="match status" value="1"/>
</dbReference>
<keyword evidence="12" id="KW-0456">Lyase</keyword>
<name>A0A6J6IAB7_9ZZZZ</name>
<dbReference type="EMBL" id="CAESAL010000015">
    <property type="protein sequence ID" value="CAB4336600.1"/>
    <property type="molecule type" value="Genomic_DNA"/>
</dbReference>
<dbReference type="EMBL" id="CAEZXY010000005">
    <property type="protein sequence ID" value="CAB4696164.1"/>
    <property type="molecule type" value="Genomic_DNA"/>
</dbReference>
<dbReference type="PROSITE" id="PS51066">
    <property type="entry name" value="ZF_FPG_2"/>
    <property type="match status" value="1"/>
</dbReference>
<dbReference type="Gene3D" id="3.20.190.10">
    <property type="entry name" value="MutM-like, N-terminal"/>
    <property type="match status" value="1"/>
</dbReference>
<dbReference type="FunFam" id="1.10.8.50:FF:000003">
    <property type="entry name" value="Formamidopyrimidine-DNA glycosylase"/>
    <property type="match status" value="1"/>
</dbReference>
<dbReference type="PROSITE" id="PS51068">
    <property type="entry name" value="FPG_CAT"/>
    <property type="match status" value="1"/>
</dbReference>
<dbReference type="GO" id="GO:0008270">
    <property type="term" value="F:zinc ion binding"/>
    <property type="evidence" value="ECO:0007669"/>
    <property type="project" value="UniProtKB-KW"/>
</dbReference>
<dbReference type="InterPro" id="IPR012319">
    <property type="entry name" value="FPG_cat"/>
</dbReference>
<evidence type="ECO:0000313" key="23">
    <source>
        <dbReference type="EMBL" id="CAB4781711.1"/>
    </source>
</evidence>
<dbReference type="SMART" id="SM01232">
    <property type="entry name" value="H2TH"/>
    <property type="match status" value="1"/>
</dbReference>
<dbReference type="GO" id="GO:0006284">
    <property type="term" value="P:base-excision repair"/>
    <property type="evidence" value="ECO:0007669"/>
    <property type="project" value="InterPro"/>
</dbReference>
<keyword evidence="9" id="KW-0862">Zinc</keyword>
<dbReference type="NCBIfam" id="TIGR00577">
    <property type="entry name" value="fpg"/>
    <property type="match status" value="1"/>
</dbReference>
<dbReference type="InterPro" id="IPR035937">
    <property type="entry name" value="FPG_N"/>
</dbReference>